<comment type="catalytic activity">
    <reaction evidence="6">
        <text>(5R)-5-hydroxy-L-lysine + GTP = (5R)-5-phosphooxy-L-lysine + GDP + H(+)</text>
        <dbReference type="Rhea" id="RHEA:19049"/>
        <dbReference type="ChEBI" id="CHEBI:15378"/>
        <dbReference type="ChEBI" id="CHEBI:37565"/>
        <dbReference type="ChEBI" id="CHEBI:57882"/>
        <dbReference type="ChEBI" id="CHEBI:58189"/>
        <dbReference type="ChEBI" id="CHEBI:58357"/>
        <dbReference type="EC" id="2.7.1.81"/>
    </reaction>
</comment>
<dbReference type="GO" id="GO:0047992">
    <property type="term" value="F:hydroxylysine kinase activity"/>
    <property type="evidence" value="ECO:0007669"/>
    <property type="project" value="UniProtKB-EC"/>
</dbReference>
<comment type="caution">
    <text evidence="11">The sequence shown here is derived from an EMBL/GenBank/DDBJ whole genome shotgun (WGS) entry which is preliminary data.</text>
</comment>
<evidence type="ECO:0000256" key="8">
    <source>
        <dbReference type="ARBA" id="ARBA00038873"/>
    </source>
</evidence>
<evidence type="ECO:0000256" key="4">
    <source>
        <dbReference type="ARBA" id="ARBA00022679"/>
    </source>
</evidence>
<keyword evidence="4" id="KW-0808">Transferase</keyword>
<sequence>MSVKNDTIDILATDSIKASITHDDVKKILSDHYGLKVMSIKVLNGYDDLNFLVNVEKSVNNENIGEVCEDGYILKIINSFDSKSIEFFNAQDCVLLFLGNRNICCPKPVKTVDGKFLKQKTFASGEHIFRVLEFVPGDILEDVECSSMLCYQCGAFIANLNETLKNFSHKGYENRNVTWMMENVPQLLEFLFAVKDTKKQQMVREIVDAFESRVITSSHQFPKGLIHGDFNEQNILVERGDGADWHVKGVLDFGDSHITCFLYDIAITMTYIIFHTKDLDSGGYVLAGYNSTKPLSSEEIQLLKVCICARMCQSLVLGAFTYSRDPGNTYVMKTSKFGWEILEKLWHTPEETIIGRWRNICDIFTPIKS</sequence>
<evidence type="ECO:0000313" key="12">
    <source>
        <dbReference type="Proteomes" id="UP001431783"/>
    </source>
</evidence>
<dbReference type="PANTHER" id="PTHR21064:SF1">
    <property type="entry name" value="HYDROXYLYSINE KINASE"/>
    <property type="match status" value="1"/>
</dbReference>
<evidence type="ECO:0000256" key="3">
    <source>
        <dbReference type="ARBA" id="ARBA00022490"/>
    </source>
</evidence>
<organism evidence="11 12">
    <name type="scientific">Henosepilachna vigintioctopunctata</name>
    <dbReference type="NCBI Taxonomy" id="420089"/>
    <lineage>
        <taxon>Eukaryota</taxon>
        <taxon>Metazoa</taxon>
        <taxon>Ecdysozoa</taxon>
        <taxon>Arthropoda</taxon>
        <taxon>Hexapoda</taxon>
        <taxon>Insecta</taxon>
        <taxon>Pterygota</taxon>
        <taxon>Neoptera</taxon>
        <taxon>Endopterygota</taxon>
        <taxon>Coleoptera</taxon>
        <taxon>Polyphaga</taxon>
        <taxon>Cucujiformia</taxon>
        <taxon>Coccinelloidea</taxon>
        <taxon>Coccinellidae</taxon>
        <taxon>Epilachninae</taxon>
        <taxon>Epilachnini</taxon>
        <taxon>Henosepilachna</taxon>
    </lineage>
</organism>
<dbReference type="InterPro" id="IPR002575">
    <property type="entry name" value="Aminoglycoside_PTrfase"/>
</dbReference>
<accession>A0AAW1TVH6</accession>
<dbReference type="FunFam" id="3.90.1200.10:FF:000007">
    <property type="entry name" value="hydroxylysine kinase isoform X1"/>
    <property type="match status" value="1"/>
</dbReference>
<dbReference type="EMBL" id="JARQZJ010000011">
    <property type="protein sequence ID" value="KAK9872418.1"/>
    <property type="molecule type" value="Genomic_DNA"/>
</dbReference>
<comment type="function">
    <text evidence="7">Catalyzes the GTP-dependent phosphorylation of 5-hydroxy-L-lysine.</text>
</comment>
<evidence type="ECO:0000313" key="11">
    <source>
        <dbReference type="EMBL" id="KAK9872418.1"/>
    </source>
</evidence>
<keyword evidence="3" id="KW-0963">Cytoplasm</keyword>
<keyword evidence="12" id="KW-1185">Reference proteome</keyword>
<gene>
    <name evidence="11" type="ORF">WA026_017877</name>
</gene>
<dbReference type="InterPro" id="IPR050249">
    <property type="entry name" value="Pseudomonas-type_ThrB"/>
</dbReference>
<evidence type="ECO:0000259" key="10">
    <source>
        <dbReference type="Pfam" id="PF01636"/>
    </source>
</evidence>
<evidence type="ECO:0000256" key="1">
    <source>
        <dbReference type="ARBA" id="ARBA00004496"/>
    </source>
</evidence>
<proteinExistence type="inferred from homology"/>
<keyword evidence="5" id="KW-0418">Kinase</keyword>
<evidence type="ECO:0000256" key="6">
    <source>
        <dbReference type="ARBA" id="ARBA00036820"/>
    </source>
</evidence>
<dbReference type="AlphaFoldDB" id="A0AAW1TVH6"/>
<reference evidence="11 12" key="1">
    <citation type="submission" date="2023-03" db="EMBL/GenBank/DDBJ databases">
        <title>Genome insight into feeding habits of ladybird beetles.</title>
        <authorList>
            <person name="Li H.-S."/>
            <person name="Huang Y.-H."/>
            <person name="Pang H."/>
        </authorList>
    </citation>
    <scope>NUCLEOTIDE SEQUENCE [LARGE SCALE GENOMIC DNA]</scope>
    <source>
        <strain evidence="11">SYSU_2023b</strain>
        <tissue evidence="11">Whole body</tissue>
    </source>
</reference>
<comment type="subcellular location">
    <subcellularLocation>
        <location evidence="1">Cytoplasm</location>
    </subcellularLocation>
</comment>
<dbReference type="Proteomes" id="UP001431783">
    <property type="component" value="Unassembled WGS sequence"/>
</dbReference>
<name>A0AAW1TVH6_9CUCU</name>
<dbReference type="PANTHER" id="PTHR21064">
    <property type="entry name" value="AMINOGLYCOSIDE PHOSPHOTRANSFERASE DOMAIN-CONTAINING PROTEIN-RELATED"/>
    <property type="match status" value="1"/>
</dbReference>
<feature type="domain" description="Aminoglycoside phosphotransferase" evidence="10">
    <location>
        <begin position="71"/>
        <end position="281"/>
    </location>
</feature>
<dbReference type="Gene3D" id="3.30.200.20">
    <property type="entry name" value="Phosphorylase Kinase, domain 1"/>
    <property type="match status" value="1"/>
</dbReference>
<evidence type="ECO:0000256" key="9">
    <source>
        <dbReference type="ARBA" id="ARBA00040505"/>
    </source>
</evidence>
<dbReference type="SUPFAM" id="SSF56112">
    <property type="entry name" value="Protein kinase-like (PK-like)"/>
    <property type="match status" value="1"/>
</dbReference>
<evidence type="ECO:0000256" key="5">
    <source>
        <dbReference type="ARBA" id="ARBA00022777"/>
    </source>
</evidence>
<evidence type="ECO:0000256" key="2">
    <source>
        <dbReference type="ARBA" id="ARBA00006219"/>
    </source>
</evidence>
<dbReference type="Gene3D" id="3.90.1200.10">
    <property type="match status" value="1"/>
</dbReference>
<comment type="similarity">
    <text evidence="2">Belongs to the aminoglycoside phosphotransferase family.</text>
</comment>
<dbReference type="Pfam" id="PF01636">
    <property type="entry name" value="APH"/>
    <property type="match status" value="1"/>
</dbReference>
<dbReference type="FunFam" id="3.30.200.20:FF:000549">
    <property type="entry name" value="hydroxylysine kinase"/>
    <property type="match status" value="1"/>
</dbReference>
<dbReference type="GO" id="GO:0005737">
    <property type="term" value="C:cytoplasm"/>
    <property type="evidence" value="ECO:0007669"/>
    <property type="project" value="UniProtKB-SubCell"/>
</dbReference>
<evidence type="ECO:0000256" key="7">
    <source>
        <dbReference type="ARBA" id="ARBA00037368"/>
    </source>
</evidence>
<dbReference type="InterPro" id="IPR011009">
    <property type="entry name" value="Kinase-like_dom_sf"/>
</dbReference>
<protein>
    <recommendedName>
        <fullName evidence="9">Hydroxylysine kinase</fullName>
        <ecNumber evidence="8">2.7.1.81</ecNumber>
    </recommendedName>
</protein>
<dbReference type="EC" id="2.7.1.81" evidence="8"/>